<dbReference type="PANTHER" id="PTHR31973">
    <property type="entry name" value="POLYPROTEIN, PUTATIVE-RELATED"/>
    <property type="match status" value="1"/>
</dbReference>
<dbReference type="EMBL" id="JANJYI010000007">
    <property type="protein sequence ID" value="KAK2641946.1"/>
    <property type="molecule type" value="Genomic_DNA"/>
</dbReference>
<dbReference type="Proteomes" id="UP001280121">
    <property type="component" value="Unassembled WGS sequence"/>
</dbReference>
<evidence type="ECO:0000313" key="1">
    <source>
        <dbReference type="EMBL" id="KAK2641946.1"/>
    </source>
</evidence>
<comment type="caution">
    <text evidence="1">The sequence shown here is derived from an EMBL/GenBank/DDBJ whole genome shotgun (WGS) entry which is preliminary data.</text>
</comment>
<evidence type="ECO:0000313" key="2">
    <source>
        <dbReference type="Proteomes" id="UP001280121"/>
    </source>
</evidence>
<accession>A0AAD9TU37</accession>
<evidence type="ECO:0008006" key="3">
    <source>
        <dbReference type="Google" id="ProtNLM"/>
    </source>
</evidence>
<gene>
    <name evidence="1" type="ORF">Ddye_023709</name>
</gene>
<name>A0AAD9TU37_9ROSI</name>
<dbReference type="PANTHER" id="PTHR31973:SF195">
    <property type="entry name" value="MUDR FAMILY TRANSPOSASE"/>
    <property type="match status" value="1"/>
</dbReference>
<proteinExistence type="predicted"/>
<sequence length="109" mass="12570">MKTMYGIQILYSKTHQALQYALSLTYKTQEETFKLLPSFGYMLEQQNPDTMIDLQCDEDGKIFYFFMSLGASLIGFRRCIRPVIAVDDTDLKGRFRGTMFVITAQDGNK</sequence>
<dbReference type="AlphaFoldDB" id="A0AAD9TU37"/>
<reference evidence="1" key="1">
    <citation type="journal article" date="2023" name="Plant J.">
        <title>Genome sequences and population genomics provide insights into the demographic history, inbreeding, and mutation load of two 'living fossil' tree species of Dipteronia.</title>
        <authorList>
            <person name="Feng Y."/>
            <person name="Comes H.P."/>
            <person name="Chen J."/>
            <person name="Zhu S."/>
            <person name="Lu R."/>
            <person name="Zhang X."/>
            <person name="Li P."/>
            <person name="Qiu J."/>
            <person name="Olsen K.M."/>
            <person name="Qiu Y."/>
        </authorList>
    </citation>
    <scope>NUCLEOTIDE SEQUENCE</scope>
    <source>
        <strain evidence="1">KIB01</strain>
    </source>
</reference>
<keyword evidence="2" id="KW-1185">Reference proteome</keyword>
<protein>
    <recommendedName>
        <fullName evidence="3">MULE transposase domain-containing protein</fullName>
    </recommendedName>
</protein>
<organism evidence="1 2">
    <name type="scientific">Dipteronia dyeriana</name>
    <dbReference type="NCBI Taxonomy" id="168575"/>
    <lineage>
        <taxon>Eukaryota</taxon>
        <taxon>Viridiplantae</taxon>
        <taxon>Streptophyta</taxon>
        <taxon>Embryophyta</taxon>
        <taxon>Tracheophyta</taxon>
        <taxon>Spermatophyta</taxon>
        <taxon>Magnoliopsida</taxon>
        <taxon>eudicotyledons</taxon>
        <taxon>Gunneridae</taxon>
        <taxon>Pentapetalae</taxon>
        <taxon>rosids</taxon>
        <taxon>malvids</taxon>
        <taxon>Sapindales</taxon>
        <taxon>Sapindaceae</taxon>
        <taxon>Hippocastanoideae</taxon>
        <taxon>Acereae</taxon>
        <taxon>Dipteronia</taxon>
    </lineage>
</organism>